<dbReference type="InterPro" id="IPR029063">
    <property type="entry name" value="SAM-dependent_MTases_sf"/>
</dbReference>
<evidence type="ECO:0000256" key="8">
    <source>
        <dbReference type="SAM" id="MobiDB-lite"/>
    </source>
</evidence>
<evidence type="ECO:0000313" key="13">
    <source>
        <dbReference type="RefSeq" id="XP_071937713.1"/>
    </source>
</evidence>
<dbReference type="RefSeq" id="XP_027115835.1">
    <property type="nucleotide sequence ID" value="XM_027260034.1"/>
</dbReference>
<dbReference type="GO" id="GO:0005634">
    <property type="term" value="C:nucleus"/>
    <property type="evidence" value="ECO:0007669"/>
    <property type="project" value="UniProtKB-SubCell"/>
</dbReference>
<dbReference type="InterPro" id="IPR050390">
    <property type="entry name" value="C5-Methyltransferase"/>
</dbReference>
<name>A0A6P6WKV0_COFAR</name>
<evidence type="ECO:0000256" key="4">
    <source>
        <dbReference type="ARBA" id="ARBA00022691"/>
    </source>
</evidence>
<reference evidence="11" key="2">
    <citation type="submission" date="2025-04" db="UniProtKB">
        <authorList>
            <consortium name="RefSeq"/>
        </authorList>
    </citation>
    <scope>IDENTIFICATION</scope>
    <source>
        <tissue evidence="11 12">Leaves</tissue>
    </source>
</reference>
<comment type="subcellular location">
    <subcellularLocation>
        <location evidence="1">Nucleus</location>
    </subcellularLocation>
</comment>
<dbReference type="GeneID" id="113733842"/>
<keyword evidence="4" id="KW-0949">S-adenosyl-L-methionine</keyword>
<dbReference type="PANTHER" id="PTHR23068">
    <property type="entry name" value="DNA CYTOSINE-5- -METHYLTRANSFERASE 3-RELATED"/>
    <property type="match status" value="1"/>
</dbReference>
<evidence type="ECO:0000256" key="6">
    <source>
        <dbReference type="ARBA" id="ARBA00023125"/>
    </source>
</evidence>
<protein>
    <submittedName>
        <fullName evidence="11 12 13">Probable inactive DNA (Cytosine-5)-methyltransferase DRM3</fullName>
    </submittedName>
</protein>
<keyword evidence="3" id="KW-0808">Transferase</keyword>
<dbReference type="GO" id="GO:0032259">
    <property type="term" value="P:methylation"/>
    <property type="evidence" value="ECO:0007669"/>
    <property type="project" value="UniProtKB-KW"/>
</dbReference>
<dbReference type="RefSeq" id="XP_071937712.1">
    <property type="nucleotide sequence ID" value="XM_072081611.1"/>
</dbReference>
<evidence type="ECO:0000256" key="2">
    <source>
        <dbReference type="ARBA" id="ARBA00022603"/>
    </source>
</evidence>
<accession>A0A6P6WKV0</accession>
<keyword evidence="10" id="KW-1185">Reference proteome</keyword>
<evidence type="ECO:0000256" key="7">
    <source>
        <dbReference type="ARBA" id="ARBA00023242"/>
    </source>
</evidence>
<keyword evidence="7" id="KW-0539">Nucleus</keyword>
<keyword evidence="6" id="KW-0238">DNA-binding</keyword>
<dbReference type="Gene3D" id="3.40.50.150">
    <property type="entry name" value="Vaccinia Virus protein VP39"/>
    <property type="match status" value="1"/>
</dbReference>
<dbReference type="GO" id="GO:0003677">
    <property type="term" value="F:DNA binding"/>
    <property type="evidence" value="ECO:0007669"/>
    <property type="project" value="UniProtKB-KW"/>
</dbReference>
<evidence type="ECO:0000313" key="11">
    <source>
        <dbReference type="RefSeq" id="XP_027115835.1"/>
    </source>
</evidence>
<dbReference type="OrthoDB" id="641149at2759"/>
<proteinExistence type="predicted"/>
<dbReference type="SUPFAM" id="SSF53335">
    <property type="entry name" value="S-adenosyl-L-methionine-dependent methyltransferases"/>
    <property type="match status" value="2"/>
</dbReference>
<dbReference type="InterPro" id="IPR030380">
    <property type="entry name" value="SAM_MeTfrase_DRM"/>
</dbReference>
<dbReference type="GO" id="GO:0008168">
    <property type="term" value="F:methyltransferase activity"/>
    <property type="evidence" value="ECO:0007669"/>
    <property type="project" value="UniProtKB-KW"/>
</dbReference>
<organism evidence="10 11">
    <name type="scientific">Coffea arabica</name>
    <name type="common">Arabian coffee</name>
    <dbReference type="NCBI Taxonomy" id="13443"/>
    <lineage>
        <taxon>Eukaryota</taxon>
        <taxon>Viridiplantae</taxon>
        <taxon>Streptophyta</taxon>
        <taxon>Embryophyta</taxon>
        <taxon>Tracheophyta</taxon>
        <taxon>Spermatophyta</taxon>
        <taxon>Magnoliopsida</taxon>
        <taxon>eudicotyledons</taxon>
        <taxon>Gunneridae</taxon>
        <taxon>Pentapetalae</taxon>
        <taxon>asterids</taxon>
        <taxon>lamiids</taxon>
        <taxon>Gentianales</taxon>
        <taxon>Rubiaceae</taxon>
        <taxon>Ixoroideae</taxon>
        <taxon>Gardenieae complex</taxon>
        <taxon>Bertiereae - Coffeeae clade</taxon>
        <taxon>Coffeeae</taxon>
        <taxon>Coffea</taxon>
    </lineage>
</organism>
<reference evidence="10" key="1">
    <citation type="journal article" date="2025" name="Foods">
        <title>Unveiling the Microbial Signatures of Arabica Coffee Cherries: Insights into Ripeness Specific Diversity, Functional Traits, and Implications for Quality and Safety.</title>
        <authorList>
            <consortium name="RefSeq"/>
            <person name="Tenea G.N."/>
            <person name="Cifuentes V."/>
            <person name="Reyes P."/>
            <person name="Cevallos-Vallejos M."/>
        </authorList>
    </citation>
    <scope>NUCLEOTIDE SEQUENCE [LARGE SCALE GENOMIC DNA]</scope>
</reference>
<sequence length="742" mass="83093">MTDLTDGENSSKQQTDVQTMPKVEPLSYDLPLPSENVHSRVMVNNVASSSSSNTRSFIMEMGFEPYLVDRAIREHGEDNVDLILQTLFAYSAPQKPKSEHCDSVDALFHNNNKLPADCGASETVDISDSSDSLDSLFGDDQETCSHFDRNRDVFLKEEPDVDSVTSEKKASLVAMSFSKDEVEFAMNELGVDAPISDLVDFIFAAQIADNYAKGVNKPTPSDVGKDQQFSTEALFGTMEKTLVLFEMGFSEQQISTAIEKHGSEVPVSELAASIVAEEDTGTKTDKHLLAGSSLSNSTAGKYHSFHPSFVKAEEYGLDDVSCRNFDVLEKLKGKRPKEKCDDELCGLKIPKQEYNEDFSYFVAPVRSEATQRDSISYGGCHMQIRKKKIHRGAEQMGIYGPEKLPMPKSCRAYDDMLAKPPYFFFGNVISLTHESWVKISQFLYAVRPEFVSTDTFSALSREEGYVHNLPTQNRFHILPKPPMTIQEAIPRTAKWWPSWDTRKQLSVLTAEATEMFQACERLGRMVGNSRGLLSVEQQSNLLHQCKMFNLLWVGPHKLAPIEPEDAERIFGYPVHHTRSAGFILADRLSSLKNCFQIDTLAYHLSVLKSLFPGGLTVLSIYSGIGGAELALYKLGIQLKVVVSIEPCEIKRRILKHWWEKRGITGELVQMESLGSRLAFNKLDGLIHKYGGFDIVIGQNPSTSSSRSSCSKKDKNSPGLDFQLFYEFVRALQLVRSTMEKNR</sequence>
<keyword evidence="2" id="KW-0489">Methyltransferase</keyword>
<gene>
    <name evidence="11 12 13" type="primary">LOC113733842</name>
</gene>
<dbReference type="AlphaFoldDB" id="A0A6P6WKV0"/>
<evidence type="ECO:0000256" key="5">
    <source>
        <dbReference type="ARBA" id="ARBA00022737"/>
    </source>
</evidence>
<evidence type="ECO:0000259" key="9">
    <source>
        <dbReference type="PROSITE" id="PS51680"/>
    </source>
</evidence>
<dbReference type="PROSITE" id="PS51680">
    <property type="entry name" value="SAM_MT_DRM"/>
    <property type="match status" value="1"/>
</dbReference>
<evidence type="ECO:0000313" key="10">
    <source>
        <dbReference type="Proteomes" id="UP001652660"/>
    </source>
</evidence>
<feature type="compositionally biased region" description="Polar residues" evidence="8">
    <location>
        <begin position="7"/>
        <end position="18"/>
    </location>
</feature>
<evidence type="ECO:0000313" key="12">
    <source>
        <dbReference type="RefSeq" id="XP_071937712.1"/>
    </source>
</evidence>
<dbReference type="Proteomes" id="UP001652660">
    <property type="component" value="Chromosome 3c"/>
</dbReference>
<feature type="region of interest" description="Disordered" evidence="8">
    <location>
        <begin position="1"/>
        <end position="28"/>
    </location>
</feature>
<evidence type="ECO:0000256" key="1">
    <source>
        <dbReference type="ARBA" id="ARBA00004123"/>
    </source>
</evidence>
<evidence type="ECO:0000256" key="3">
    <source>
        <dbReference type="ARBA" id="ARBA00022679"/>
    </source>
</evidence>
<feature type="domain" description="SAM-dependent MTase DRM-type" evidence="9">
    <location>
        <begin position="409"/>
        <end position="741"/>
    </location>
</feature>
<keyword evidence="5" id="KW-0677">Repeat</keyword>
<dbReference type="RefSeq" id="XP_071937713.1">
    <property type="nucleotide sequence ID" value="XM_072081612.1"/>
</dbReference>
<dbReference type="PANTHER" id="PTHR23068:SF11">
    <property type="entry name" value="INACTIVE DNA (CYTOSINE-5)-METHYLTRANSFERASE DRM3-RELATED"/>
    <property type="match status" value="1"/>
</dbReference>